<comment type="subcellular location">
    <subcellularLocation>
        <location evidence="1">Plastid</location>
        <location evidence="1">Amyloplast</location>
    </subcellularLocation>
</comment>
<keyword evidence="3" id="KW-0035">Amyloplast</keyword>
<dbReference type="PANTHER" id="PTHR45825:SF11">
    <property type="entry name" value="ALPHA AMYLASE DOMAIN-CONTAINING PROTEIN"/>
    <property type="match status" value="1"/>
</dbReference>
<evidence type="ECO:0000313" key="5">
    <source>
        <dbReference type="EMBL" id="GFR43742.1"/>
    </source>
</evidence>
<dbReference type="GO" id="GO:0016757">
    <property type="term" value="F:glycosyltransferase activity"/>
    <property type="evidence" value="ECO:0007669"/>
    <property type="project" value="UniProtKB-KW"/>
</dbReference>
<keyword evidence="2" id="KW-0328">Glycosyltransferase</keyword>
<dbReference type="SUPFAM" id="SSF53756">
    <property type="entry name" value="UDP-Glycosyltransferase/glycogen phosphorylase"/>
    <property type="match status" value="1"/>
</dbReference>
<dbReference type="Gene3D" id="3.40.50.2000">
    <property type="entry name" value="Glycogen Phosphorylase B"/>
    <property type="match status" value="1"/>
</dbReference>
<evidence type="ECO:0000256" key="1">
    <source>
        <dbReference type="ARBA" id="ARBA00004602"/>
    </source>
</evidence>
<name>A0AAD3DN00_9CHLO</name>
<keyword evidence="6" id="KW-1185">Reference proteome</keyword>
<proteinExistence type="predicted"/>
<reference evidence="5 6" key="1">
    <citation type="journal article" date="2021" name="Sci. Rep.">
        <title>Genome sequencing of the multicellular alga Astrephomene provides insights into convergent evolution of germ-soma differentiation.</title>
        <authorList>
            <person name="Yamashita S."/>
            <person name="Yamamoto K."/>
            <person name="Matsuzaki R."/>
            <person name="Suzuki S."/>
            <person name="Yamaguchi H."/>
            <person name="Hirooka S."/>
            <person name="Minakuchi Y."/>
            <person name="Miyagishima S."/>
            <person name="Kawachi M."/>
            <person name="Toyoda A."/>
            <person name="Nozaki H."/>
        </authorList>
    </citation>
    <scope>NUCLEOTIDE SEQUENCE [LARGE SCALE GENOMIC DNA]</scope>
    <source>
        <strain evidence="5 6">NIES-4017</strain>
    </source>
</reference>
<dbReference type="Pfam" id="PF00534">
    <property type="entry name" value="Glycos_transf_1"/>
    <property type="match status" value="1"/>
</dbReference>
<protein>
    <recommendedName>
        <fullName evidence="4">Glycosyl transferase family 1 domain-containing protein</fullName>
    </recommendedName>
</protein>
<feature type="non-terminal residue" evidence="5">
    <location>
        <position position="1"/>
    </location>
</feature>
<evidence type="ECO:0000256" key="2">
    <source>
        <dbReference type="ARBA" id="ARBA00022676"/>
    </source>
</evidence>
<dbReference type="EMBL" id="BMAR01000006">
    <property type="protein sequence ID" value="GFR43742.1"/>
    <property type="molecule type" value="Genomic_DNA"/>
</dbReference>
<dbReference type="GO" id="GO:0009507">
    <property type="term" value="C:chloroplast"/>
    <property type="evidence" value="ECO:0007669"/>
    <property type="project" value="TreeGrafter"/>
</dbReference>
<evidence type="ECO:0000313" key="6">
    <source>
        <dbReference type="Proteomes" id="UP001054857"/>
    </source>
</evidence>
<dbReference type="GO" id="GO:0009501">
    <property type="term" value="C:amyloplast"/>
    <property type="evidence" value="ECO:0007669"/>
    <property type="project" value="UniProtKB-SubCell"/>
</dbReference>
<dbReference type="AlphaFoldDB" id="A0AAD3DN00"/>
<feature type="non-terminal residue" evidence="5">
    <location>
        <position position="103"/>
    </location>
</feature>
<evidence type="ECO:0000256" key="3">
    <source>
        <dbReference type="ARBA" id="ARBA00023234"/>
    </source>
</evidence>
<keyword evidence="3" id="KW-0934">Plastid</keyword>
<comment type="caution">
    <text evidence="5">The sequence shown here is derived from an EMBL/GenBank/DDBJ whole genome shotgun (WGS) entry which is preliminary data.</text>
</comment>
<keyword evidence="2" id="KW-0808">Transferase</keyword>
<sequence length="103" mass="10839">PDLLLQLADWLAEQGAQLVLLGSGAPDYEAALRAAAAAHPDHVAAHVGFSPRLARRLLAGADMLVIPSRFEPCGLTQMYGMRYGTVPVASGTGGLRDTIEDVE</sequence>
<dbReference type="PANTHER" id="PTHR45825">
    <property type="entry name" value="GRANULE-BOUND STARCH SYNTHASE 1, CHLOROPLASTIC/AMYLOPLASTIC"/>
    <property type="match status" value="1"/>
</dbReference>
<gene>
    <name evidence="5" type="ORF">Agub_g4852</name>
</gene>
<feature type="domain" description="Glycosyl transferase family 1" evidence="4">
    <location>
        <begin position="2"/>
        <end position="101"/>
    </location>
</feature>
<organism evidence="5 6">
    <name type="scientific">Astrephomene gubernaculifera</name>
    <dbReference type="NCBI Taxonomy" id="47775"/>
    <lineage>
        <taxon>Eukaryota</taxon>
        <taxon>Viridiplantae</taxon>
        <taxon>Chlorophyta</taxon>
        <taxon>core chlorophytes</taxon>
        <taxon>Chlorophyceae</taxon>
        <taxon>CS clade</taxon>
        <taxon>Chlamydomonadales</taxon>
        <taxon>Astrephomenaceae</taxon>
        <taxon>Astrephomene</taxon>
    </lineage>
</organism>
<dbReference type="Proteomes" id="UP001054857">
    <property type="component" value="Unassembled WGS sequence"/>
</dbReference>
<evidence type="ECO:0000259" key="4">
    <source>
        <dbReference type="Pfam" id="PF00534"/>
    </source>
</evidence>
<accession>A0AAD3DN00</accession>
<dbReference type="InterPro" id="IPR001296">
    <property type="entry name" value="Glyco_trans_1"/>
</dbReference>